<dbReference type="AlphaFoldDB" id="S0EXC2"/>
<proteinExistence type="predicted"/>
<dbReference type="PATRIC" id="fig|1303518.3.peg.2675"/>
<dbReference type="PANTHER" id="PTHR37423">
    <property type="entry name" value="SOLUBLE LYTIC MUREIN TRANSGLYCOSYLASE-RELATED"/>
    <property type="match status" value="1"/>
</dbReference>
<keyword evidence="3" id="KW-1185">Reference proteome</keyword>
<dbReference type="CDD" id="cd00254">
    <property type="entry name" value="LT-like"/>
    <property type="match status" value="1"/>
</dbReference>
<organism evidence="2 3">
    <name type="scientific">Chthonomonas calidirosea (strain DSM 23976 / ICMP 18418 / T49)</name>
    <dbReference type="NCBI Taxonomy" id="1303518"/>
    <lineage>
        <taxon>Bacteria</taxon>
        <taxon>Bacillati</taxon>
        <taxon>Armatimonadota</taxon>
        <taxon>Chthonomonadia</taxon>
        <taxon>Chthonomonadales</taxon>
        <taxon>Chthonomonadaceae</taxon>
        <taxon>Chthonomonas</taxon>
    </lineage>
</organism>
<dbReference type="InParanoid" id="S0EXC2"/>
<dbReference type="STRING" id="454171.CP488_01516"/>
<dbReference type="RefSeq" id="WP_016483877.1">
    <property type="nucleotide sequence ID" value="NC_021487.1"/>
</dbReference>
<evidence type="ECO:0000259" key="1">
    <source>
        <dbReference type="Pfam" id="PF01464"/>
    </source>
</evidence>
<evidence type="ECO:0000313" key="2">
    <source>
        <dbReference type="EMBL" id="CCW36368.1"/>
    </source>
</evidence>
<accession>S0EXC2</accession>
<name>S0EXC2_CHTCT</name>
<dbReference type="EMBL" id="HF951689">
    <property type="protein sequence ID" value="CCW36368.1"/>
    <property type="molecule type" value="Genomic_DNA"/>
</dbReference>
<dbReference type="KEGG" id="ccz:CCALI_02575"/>
<feature type="domain" description="Transglycosylase SLT" evidence="1">
    <location>
        <begin position="254"/>
        <end position="366"/>
    </location>
</feature>
<evidence type="ECO:0000313" key="3">
    <source>
        <dbReference type="Proteomes" id="UP000014227"/>
    </source>
</evidence>
<sequence>MPPRKTFLLVLLWVGWSGLLSLQSAQASDGAHYLLLRARAHYNPSLSPKQVEADPARYEGSALEVQGKVMGWAGGGDNVTVLLLPTNDLNDPLSLSVPATERSFFNALQDMGGAATIRVLLRVEALDADSNIPKYKVLAAALEDDIEAALADAKTRAEAQKLQKMWDKVQWLQAFRRSLPPDLRGSMPARGGEIRAPLAVEGDASVQTAVYTAAMPPELRTMFLPYFQYIASRNPSLSDREVGLITYCLLTDSYQLQVDPRLTVSMIIAESDFDPKCTSNKGAMGLCQLMPDEVQRYGLTDGYDIAQNIWGGVMELRECLDRYQAYASPDGSLSDEQIRLAMAAYNAGPGAVKKYGGVPPYKETQEYVRKVLRYFHQLCGTSSTP</sequence>
<dbReference type="HOGENOM" id="CLU_717086_0_0_0"/>
<dbReference type="PANTHER" id="PTHR37423:SF2">
    <property type="entry name" value="MEMBRANE-BOUND LYTIC MUREIN TRANSGLYCOSYLASE C"/>
    <property type="match status" value="1"/>
</dbReference>
<gene>
    <name evidence="2" type="ORF">CCALI_02575</name>
</gene>
<dbReference type="Pfam" id="PF01464">
    <property type="entry name" value="SLT"/>
    <property type="match status" value="1"/>
</dbReference>
<dbReference type="SUPFAM" id="SSF53955">
    <property type="entry name" value="Lysozyme-like"/>
    <property type="match status" value="1"/>
</dbReference>
<protein>
    <submittedName>
        <fullName evidence="2">Predicted soluble lytic transglycosylase fused to an ABC-type amino acid-binding protein</fullName>
    </submittedName>
</protein>
<dbReference type="InterPro" id="IPR008258">
    <property type="entry name" value="Transglycosylase_SLT_dom_1"/>
</dbReference>
<dbReference type="Proteomes" id="UP000014227">
    <property type="component" value="Chromosome I"/>
</dbReference>
<dbReference type="Gene3D" id="1.10.530.10">
    <property type="match status" value="1"/>
</dbReference>
<dbReference type="InterPro" id="IPR023346">
    <property type="entry name" value="Lysozyme-like_dom_sf"/>
</dbReference>
<dbReference type="eggNOG" id="COG0741">
    <property type="taxonomic scope" value="Bacteria"/>
</dbReference>
<reference evidence="3" key="1">
    <citation type="submission" date="2013-03" db="EMBL/GenBank/DDBJ databases">
        <title>Genome sequence of Chthonomonas calidirosea, the first sequenced genome from the Armatimonadetes phylum (formally candidate division OP10).</title>
        <authorList>
            <person name="Lee K.C.Y."/>
            <person name="Morgan X.C."/>
            <person name="Dunfield P.F."/>
            <person name="Tamas I."/>
            <person name="Houghton K.M."/>
            <person name="Vyssotski M."/>
            <person name="Ryan J.L.J."/>
            <person name="Lagutin K."/>
            <person name="McDonald I.R."/>
            <person name="Stott M.B."/>
        </authorList>
    </citation>
    <scope>NUCLEOTIDE SEQUENCE [LARGE SCALE GENOMIC DNA]</scope>
    <source>
        <strain evidence="3">DSM 23976 / ICMP 18418 / T49</strain>
    </source>
</reference>